<dbReference type="EMBL" id="CAKMMF010000002">
    <property type="protein sequence ID" value="CAH1193044.1"/>
    <property type="molecule type" value="Genomic_DNA"/>
</dbReference>
<evidence type="ECO:0000313" key="1">
    <source>
        <dbReference type="EMBL" id="CAH1193044.1"/>
    </source>
</evidence>
<proteinExistence type="predicted"/>
<sequence length="225" mass="25633">MIPILFWIFGCYALAAAAVHAYTALAMKRCSVTKHYVLIAGNEGLHMEMYMRCLRRFSQVTGTLVRVTVLNQGCEDETMGIVRCFARRGMDVRVRSCDAFSSSRRQFDDFARELGHRPGQGWSEGASPRVMAGMEVGGKYDDRAAKDKVDCTKREVVKGSSLWAKWQRFRNARKLPPRKAKNDSRQRAESIHLMWMLQEEGIVTEYDHAILVNLRNPADICKLPL</sequence>
<gene>
    <name evidence="1" type="ORF">PAECIP111893_00374</name>
</gene>
<dbReference type="RefSeq" id="WP_236338606.1">
    <property type="nucleotide sequence ID" value="NZ_CAKMMF010000002.1"/>
</dbReference>
<name>A0ABN8FZ41_9BACL</name>
<comment type="caution">
    <text evidence="1">The sequence shown here is derived from an EMBL/GenBank/DDBJ whole genome shotgun (WGS) entry which is preliminary data.</text>
</comment>
<keyword evidence="2" id="KW-1185">Reference proteome</keyword>
<evidence type="ECO:0000313" key="2">
    <source>
        <dbReference type="Proteomes" id="UP000838686"/>
    </source>
</evidence>
<reference evidence="1" key="1">
    <citation type="submission" date="2022-01" db="EMBL/GenBank/DDBJ databases">
        <authorList>
            <person name="Criscuolo A."/>
        </authorList>
    </citation>
    <scope>NUCLEOTIDE SEQUENCE</scope>
    <source>
        <strain evidence="1">CIP111893</strain>
    </source>
</reference>
<dbReference type="Proteomes" id="UP000838686">
    <property type="component" value="Unassembled WGS sequence"/>
</dbReference>
<protein>
    <submittedName>
        <fullName evidence="1">Uncharacterized protein</fullName>
    </submittedName>
</protein>
<accession>A0ABN8FZ41</accession>
<organism evidence="1 2">
    <name type="scientific">Paenibacillus plantiphilus</name>
    <dbReference type="NCBI Taxonomy" id="2905650"/>
    <lineage>
        <taxon>Bacteria</taxon>
        <taxon>Bacillati</taxon>
        <taxon>Bacillota</taxon>
        <taxon>Bacilli</taxon>
        <taxon>Bacillales</taxon>
        <taxon>Paenibacillaceae</taxon>
        <taxon>Paenibacillus</taxon>
    </lineage>
</organism>